<evidence type="ECO:0000313" key="2">
    <source>
        <dbReference type="EMBL" id="MFH8586274.1"/>
    </source>
</evidence>
<dbReference type="EMBL" id="JBIRGH010000010">
    <property type="protein sequence ID" value="MFH8586274.1"/>
    <property type="molecule type" value="Genomic_DNA"/>
</dbReference>
<dbReference type="RefSeq" id="WP_367428748.1">
    <property type="nucleotide sequence ID" value="NZ_CP108413.1"/>
</dbReference>
<dbReference type="Proteomes" id="UP001610990">
    <property type="component" value="Unassembled WGS sequence"/>
</dbReference>
<feature type="region of interest" description="Disordered" evidence="1">
    <location>
        <begin position="1"/>
        <end position="79"/>
    </location>
</feature>
<comment type="caution">
    <text evidence="2">The sequence shown here is derived from an EMBL/GenBank/DDBJ whole genome shotgun (WGS) entry which is preliminary data.</text>
</comment>
<organism evidence="2 3">
    <name type="scientific">Streptomyces celluloflavus</name>
    <dbReference type="NCBI Taxonomy" id="58344"/>
    <lineage>
        <taxon>Bacteria</taxon>
        <taxon>Bacillati</taxon>
        <taxon>Actinomycetota</taxon>
        <taxon>Actinomycetes</taxon>
        <taxon>Kitasatosporales</taxon>
        <taxon>Streptomycetaceae</taxon>
        <taxon>Streptomyces</taxon>
    </lineage>
</organism>
<feature type="compositionally biased region" description="Basic and acidic residues" evidence="1">
    <location>
        <begin position="1"/>
        <end position="18"/>
    </location>
</feature>
<name>A0ABW7RFW8_9ACTN</name>
<protein>
    <submittedName>
        <fullName evidence="2">Uncharacterized protein</fullName>
    </submittedName>
</protein>
<proteinExistence type="predicted"/>
<accession>A0ABW7RFW8</accession>
<evidence type="ECO:0000313" key="3">
    <source>
        <dbReference type="Proteomes" id="UP001610990"/>
    </source>
</evidence>
<evidence type="ECO:0000256" key="1">
    <source>
        <dbReference type="SAM" id="MobiDB-lite"/>
    </source>
</evidence>
<sequence length="79" mass="8885">MYRGSRRAEPARPTEWEGNRQAPRSESVRRLVAEAFAARPQQTDEDQSEVLPAPTDADDFSTEDRADLRTTASGRIHEA</sequence>
<keyword evidence="3" id="KW-1185">Reference proteome</keyword>
<gene>
    <name evidence="2" type="ORF">ACH4GP_18010</name>
</gene>
<reference evidence="2 3" key="1">
    <citation type="submission" date="2024-10" db="EMBL/GenBank/DDBJ databases">
        <title>The Natural Products Discovery Center: Release of the First 8490 Sequenced Strains for Exploring Actinobacteria Biosynthetic Diversity.</title>
        <authorList>
            <person name="Kalkreuter E."/>
            <person name="Kautsar S.A."/>
            <person name="Yang D."/>
            <person name="Bader C.D."/>
            <person name="Teijaro C.N."/>
            <person name="Fluegel L."/>
            <person name="Davis C.M."/>
            <person name="Simpson J.R."/>
            <person name="Lauterbach L."/>
            <person name="Steele A.D."/>
            <person name="Gui C."/>
            <person name="Meng S."/>
            <person name="Li G."/>
            <person name="Viehrig K."/>
            <person name="Ye F."/>
            <person name="Su P."/>
            <person name="Kiefer A.F."/>
            <person name="Nichols A."/>
            <person name="Cepeda A.J."/>
            <person name="Yan W."/>
            <person name="Fan B."/>
            <person name="Jiang Y."/>
            <person name="Adhikari A."/>
            <person name="Zheng C.-J."/>
            <person name="Schuster L."/>
            <person name="Cowan T.M."/>
            <person name="Smanski M.J."/>
            <person name="Chevrette M.G."/>
            <person name="De Carvalho L.P.S."/>
            <person name="Shen B."/>
        </authorList>
    </citation>
    <scope>NUCLEOTIDE SEQUENCE [LARGE SCALE GENOMIC DNA]</scope>
    <source>
        <strain evidence="2 3">NPDC018013</strain>
    </source>
</reference>